<dbReference type="AlphaFoldDB" id="A0AAN8J0Q6"/>
<evidence type="ECO:0000256" key="2">
    <source>
        <dbReference type="ARBA" id="ARBA00022692"/>
    </source>
</evidence>
<dbReference type="Pfam" id="PF12129">
    <property type="entry name" value="PHTF1-2_N"/>
    <property type="match status" value="1"/>
</dbReference>
<feature type="compositionally biased region" description="Low complexity" evidence="6">
    <location>
        <begin position="552"/>
        <end position="566"/>
    </location>
</feature>
<comment type="caution">
    <text evidence="9">The sequence shown here is derived from an EMBL/GenBank/DDBJ whole genome shotgun (WGS) entry which is preliminary data.</text>
</comment>
<accession>A0AAN8J0Q6</accession>
<protein>
    <recommendedName>
        <fullName evidence="8">PHTF1/2 N-terminal domain-containing protein</fullName>
    </recommendedName>
</protein>
<dbReference type="GO" id="GO:0005783">
    <property type="term" value="C:endoplasmic reticulum"/>
    <property type="evidence" value="ECO:0007669"/>
    <property type="project" value="InterPro"/>
</dbReference>
<evidence type="ECO:0000256" key="1">
    <source>
        <dbReference type="ARBA" id="ARBA00004141"/>
    </source>
</evidence>
<evidence type="ECO:0000313" key="9">
    <source>
        <dbReference type="EMBL" id="KAK6167838.1"/>
    </source>
</evidence>
<comment type="subcellular location">
    <subcellularLocation>
        <location evidence="1">Membrane</location>
        <topology evidence="1">Multi-pass membrane protein</topology>
    </subcellularLocation>
</comment>
<gene>
    <name evidence="9" type="ORF">SNE40_021776</name>
</gene>
<evidence type="ECO:0000313" key="10">
    <source>
        <dbReference type="Proteomes" id="UP001347796"/>
    </source>
</evidence>
<feature type="transmembrane region" description="Helical" evidence="7">
    <location>
        <begin position="711"/>
        <end position="728"/>
    </location>
</feature>
<feature type="region of interest" description="Disordered" evidence="6">
    <location>
        <begin position="551"/>
        <end position="572"/>
    </location>
</feature>
<feature type="transmembrane region" description="Helical" evidence="7">
    <location>
        <begin position="824"/>
        <end position="843"/>
    </location>
</feature>
<evidence type="ECO:0000256" key="4">
    <source>
        <dbReference type="ARBA" id="ARBA00023136"/>
    </source>
</evidence>
<feature type="transmembrane region" description="Helical" evidence="7">
    <location>
        <begin position="99"/>
        <end position="120"/>
    </location>
</feature>
<feature type="compositionally biased region" description="Polar residues" evidence="6">
    <location>
        <begin position="520"/>
        <end position="534"/>
    </location>
</feature>
<evidence type="ECO:0000256" key="3">
    <source>
        <dbReference type="ARBA" id="ARBA00022989"/>
    </source>
</evidence>
<feature type="transmembrane region" description="Helical" evidence="7">
    <location>
        <begin position="132"/>
        <end position="150"/>
    </location>
</feature>
<dbReference type="GO" id="GO:0016020">
    <property type="term" value="C:membrane"/>
    <property type="evidence" value="ECO:0007669"/>
    <property type="project" value="UniProtKB-SubCell"/>
</dbReference>
<feature type="region of interest" description="Disordered" evidence="6">
    <location>
        <begin position="515"/>
        <end position="539"/>
    </location>
</feature>
<evidence type="ECO:0000256" key="6">
    <source>
        <dbReference type="SAM" id="MobiDB-lite"/>
    </source>
</evidence>
<feature type="transmembrane region" description="Helical" evidence="7">
    <location>
        <begin position="788"/>
        <end position="809"/>
    </location>
</feature>
<organism evidence="9 10">
    <name type="scientific">Patella caerulea</name>
    <name type="common">Rayed Mediterranean limpet</name>
    <dbReference type="NCBI Taxonomy" id="87958"/>
    <lineage>
        <taxon>Eukaryota</taxon>
        <taxon>Metazoa</taxon>
        <taxon>Spiralia</taxon>
        <taxon>Lophotrochozoa</taxon>
        <taxon>Mollusca</taxon>
        <taxon>Gastropoda</taxon>
        <taxon>Patellogastropoda</taxon>
        <taxon>Patelloidea</taxon>
        <taxon>Patellidae</taxon>
        <taxon>Patella</taxon>
    </lineage>
</organism>
<feature type="region of interest" description="Disordered" evidence="6">
    <location>
        <begin position="237"/>
        <end position="302"/>
    </location>
</feature>
<proteinExistence type="predicted"/>
<sequence length="941" mass="107119">MDRVHDSIAWYQKQIGSYDKQLWEQSVERKLQRAPANVHHAPRKSVRVKTEFIDVDLIRGSTFSKTKPQAPWTYITRKAIIRVFLLPFCYRWWIQQTSAYFFAMLFLLYCSQVFTLFIYYGNTGEAIVQDELTVSEVFFPIIITFILGLIHSQTVLSHYSHKPPVRDIKLRNISKAKRRAKEPGIPPTVNELVTNSSSVTQETIDNSALTRENNSLTLSSNLSQNGTNTQSRLVNSPEFSLRGDNSQTGCDRDLSQGNEGKSLLGRKSIDSAITKQSATASRSDLENVDTAVPNESCPNRKSNVLFDEKHKGKLSKNLNEINQLQNSSEPSNNDFDLTSLVSKPCLAHVQCCGERCHKLVHHVGTPAYESLCENHESLSDIEQISDEVNLVETDSEDDCPNITHYQETNQMSVIESQINEKCCPSNSKHDDLSRKHNFIISSGQSTQVRKRFTSLQTEDLGEVSDCECMDEEMMEQVEANWRRKRRLSSARSADLGEIARSRVVPSKLTFYSEHSLSRRGVNSSENDPSQSTPEDGNRVAISTEEWEDRIQSDLTTSSSYSTSCDSANELSDGESINQQEIVDLHQGWTSSSLNVINLLQPPTASNIGVSHAPPDKVSCVIWEGNECKKVDLTALDIGWAIIDKVDNLPESSDYIWIGICFSFLIGCVPLAFRAYHTKELPSVLSYSFLIKILETAYPSSWRRNVLMVNGIVQRLCLSLIFFFLLSVADRTFKQRLLYAKHFCYLTSSRRARKFDMPHFRLSKVRNIKTWLSLRSYLKRRGPQRSVDVIVSATFLTAISLVSLMCLQMLKDSDTYLDYLCNWELIVWCLCLGVYLLRFMTLGLKINKKYRNLSVLITEQINLYLQMEQKPHKKEELILANNVLKLAEDLLKELESPFKISGFSANPFIYNMTRVVILSAFSTVLTELLGFKLKLYKIKFKT</sequence>
<feature type="compositionally biased region" description="Polar residues" evidence="6">
    <location>
        <begin position="237"/>
        <end position="259"/>
    </location>
</feature>
<feature type="compositionally biased region" description="Polar residues" evidence="6">
    <location>
        <begin position="271"/>
        <end position="282"/>
    </location>
</feature>
<feature type="region of interest" description="Disordered" evidence="6">
    <location>
        <begin position="177"/>
        <end position="197"/>
    </location>
</feature>
<keyword evidence="10" id="KW-1185">Reference proteome</keyword>
<evidence type="ECO:0000259" key="8">
    <source>
        <dbReference type="Pfam" id="PF12129"/>
    </source>
</evidence>
<dbReference type="PANTHER" id="PTHR12680:SF6">
    <property type="entry name" value="PROTEIN PHTF"/>
    <property type="match status" value="1"/>
</dbReference>
<dbReference type="Proteomes" id="UP001347796">
    <property type="component" value="Unassembled WGS sequence"/>
</dbReference>
<reference evidence="9 10" key="1">
    <citation type="submission" date="2024-01" db="EMBL/GenBank/DDBJ databases">
        <title>The genome of the rayed Mediterranean limpet Patella caerulea (Linnaeus, 1758).</title>
        <authorList>
            <person name="Anh-Thu Weber A."/>
            <person name="Halstead-Nussloch G."/>
        </authorList>
    </citation>
    <scope>NUCLEOTIDE SEQUENCE [LARGE SCALE GENOMIC DNA]</scope>
    <source>
        <strain evidence="9">AATW-2023a</strain>
        <tissue evidence="9">Whole specimen</tissue>
    </source>
</reference>
<evidence type="ECO:0000256" key="7">
    <source>
        <dbReference type="SAM" id="Phobius"/>
    </source>
</evidence>
<evidence type="ECO:0000256" key="5">
    <source>
        <dbReference type="ARBA" id="ARBA00023180"/>
    </source>
</evidence>
<keyword evidence="5" id="KW-0325">Glycoprotein</keyword>
<dbReference type="PANTHER" id="PTHR12680">
    <property type="entry name" value="PUTATIVE HOMEODOMAIN TRANSCRIPTION FACTOR PHTF"/>
    <property type="match status" value="1"/>
</dbReference>
<keyword evidence="4 7" id="KW-0472">Membrane</keyword>
<feature type="transmembrane region" description="Helical" evidence="7">
    <location>
        <begin position="654"/>
        <end position="671"/>
    </location>
</feature>
<name>A0AAN8J0Q6_PATCE</name>
<dbReference type="InterPro" id="IPR039775">
    <property type="entry name" value="PHTF1/2"/>
</dbReference>
<dbReference type="InterPro" id="IPR021980">
    <property type="entry name" value="PHTF1/2_N"/>
</dbReference>
<feature type="domain" description="PHTF1/2 N-terminal" evidence="8">
    <location>
        <begin position="3"/>
        <end position="157"/>
    </location>
</feature>
<dbReference type="EMBL" id="JAZGQO010000018">
    <property type="protein sequence ID" value="KAK6167838.1"/>
    <property type="molecule type" value="Genomic_DNA"/>
</dbReference>
<keyword evidence="2 7" id="KW-0812">Transmembrane</keyword>
<keyword evidence="3 7" id="KW-1133">Transmembrane helix</keyword>